<keyword evidence="4" id="KW-0337">GPI-anchor biosynthesis</keyword>
<evidence type="ECO:0000256" key="2">
    <source>
        <dbReference type="ARBA" id="ARBA00004687"/>
    </source>
</evidence>
<evidence type="ECO:0000256" key="4">
    <source>
        <dbReference type="ARBA" id="ARBA00022502"/>
    </source>
</evidence>
<dbReference type="EMBL" id="CAXAMN010021273">
    <property type="protein sequence ID" value="CAK9057451.1"/>
    <property type="molecule type" value="Genomic_DNA"/>
</dbReference>
<comment type="caution">
    <text evidence="10">The sequence shown here is derived from an EMBL/GenBank/DDBJ whole genome shotgun (WGS) entry which is preliminary data.</text>
</comment>
<keyword evidence="6" id="KW-0256">Endoplasmic reticulum</keyword>
<evidence type="ECO:0000256" key="8">
    <source>
        <dbReference type="ARBA" id="ARBA00023136"/>
    </source>
</evidence>
<comment type="pathway">
    <text evidence="2">Glycolipid biosynthesis; glycosylphosphatidylinositol-anchor biosynthesis.</text>
</comment>
<comment type="similarity">
    <text evidence="3">Belongs to the PIGS family.</text>
</comment>
<comment type="subcellular location">
    <subcellularLocation>
        <location evidence="1">Endoplasmic reticulum membrane</location>
        <topology evidence="1">Multi-pass membrane protein</topology>
    </subcellularLocation>
</comment>
<keyword evidence="11" id="KW-1185">Reference proteome</keyword>
<name>A0ABP0N114_9DINO</name>
<evidence type="ECO:0000313" key="11">
    <source>
        <dbReference type="Proteomes" id="UP001642484"/>
    </source>
</evidence>
<dbReference type="InterPro" id="IPR019540">
    <property type="entry name" value="PtdIno-glycan_biosynth_class_S"/>
</dbReference>
<evidence type="ECO:0000256" key="5">
    <source>
        <dbReference type="ARBA" id="ARBA00022692"/>
    </source>
</evidence>
<evidence type="ECO:0000256" key="1">
    <source>
        <dbReference type="ARBA" id="ARBA00004477"/>
    </source>
</evidence>
<sequence>MAWRSWVVLRGVVGASSPTDEWPSFSPAGLPRLYYLAMALERLEEAGLSRLGQPARAATAALVEGEVTTRDDRSAAAREPHRRAAAHGSLAAADVLEISGDLDQEALQSFRDKVSNALGNVIVKVAASSPSSADACGPLVDEASCLEALEAESATSAATSASSEPVFELVLVRVQEGNTLILSAGRRAYLRFSSVPFGELAASTASLLKESWFRRASLLEGGASLFEITPAYVFSFFLLGDCHSRVSWDFFGAVLAPYLSRLLGKLQLLFGIEWNSQVVLCGSLGTSLEPAEWNRSRNSSNVVDVSVLQADFMRRTGEWPPDALTRDARWLPPLVRFVAFKPMAEHELRLVDEKGDSQHSFAVQGFGAVAIARCKDVPEPGSNGSLSDCEAQQVASGWISSVRSWLSLPADGSVASSNGASVKLRAARPRVDGIADWELQILARAIHAHFIQRTAETLQSLVELVESLPDVVVRQEIGAMAFQAVNKAWSSNHAAERGDLRNALAESREALILALTAIHDDSVVSQLYFSWEFKYAVYLPISMPVAVPLLTSSWRHFKSLLGRPG</sequence>
<proteinExistence type="inferred from homology"/>
<keyword evidence="9" id="KW-0325">Glycoprotein</keyword>
<keyword evidence="8" id="KW-0472">Membrane</keyword>
<gene>
    <name evidence="10" type="ORF">CCMP2556_LOCUS28342</name>
</gene>
<reference evidence="10 11" key="1">
    <citation type="submission" date="2024-02" db="EMBL/GenBank/DDBJ databases">
        <authorList>
            <person name="Chen Y."/>
            <person name="Shah S."/>
            <person name="Dougan E. K."/>
            <person name="Thang M."/>
            <person name="Chan C."/>
        </authorList>
    </citation>
    <scope>NUCLEOTIDE SEQUENCE [LARGE SCALE GENOMIC DNA]</scope>
</reference>
<evidence type="ECO:0000313" key="10">
    <source>
        <dbReference type="EMBL" id="CAK9057451.1"/>
    </source>
</evidence>
<keyword evidence="7" id="KW-1133">Transmembrane helix</keyword>
<dbReference type="PANTHER" id="PTHR21072">
    <property type="entry name" value="GPI TRANSAMIDASE COMPONENT PIG-S"/>
    <property type="match status" value="1"/>
</dbReference>
<evidence type="ECO:0000256" key="7">
    <source>
        <dbReference type="ARBA" id="ARBA00022989"/>
    </source>
</evidence>
<evidence type="ECO:0000256" key="6">
    <source>
        <dbReference type="ARBA" id="ARBA00022824"/>
    </source>
</evidence>
<accession>A0ABP0N114</accession>
<organism evidence="10 11">
    <name type="scientific">Durusdinium trenchii</name>
    <dbReference type="NCBI Taxonomy" id="1381693"/>
    <lineage>
        <taxon>Eukaryota</taxon>
        <taxon>Sar</taxon>
        <taxon>Alveolata</taxon>
        <taxon>Dinophyceae</taxon>
        <taxon>Suessiales</taxon>
        <taxon>Symbiodiniaceae</taxon>
        <taxon>Durusdinium</taxon>
    </lineage>
</organism>
<protein>
    <submittedName>
        <fullName evidence="10">Uncharacterized protein</fullName>
    </submittedName>
</protein>
<dbReference type="PANTHER" id="PTHR21072:SF13">
    <property type="entry name" value="GPI TRANSAMIDASE COMPONENT PIG-S"/>
    <property type="match status" value="1"/>
</dbReference>
<dbReference type="Pfam" id="PF10510">
    <property type="entry name" value="PIG-S"/>
    <property type="match status" value="1"/>
</dbReference>
<evidence type="ECO:0000256" key="3">
    <source>
        <dbReference type="ARBA" id="ARBA00005316"/>
    </source>
</evidence>
<dbReference type="Proteomes" id="UP001642484">
    <property type="component" value="Unassembled WGS sequence"/>
</dbReference>
<evidence type="ECO:0000256" key="9">
    <source>
        <dbReference type="ARBA" id="ARBA00023180"/>
    </source>
</evidence>
<keyword evidence="5" id="KW-0812">Transmembrane</keyword>